<dbReference type="NCBIfam" id="TIGR02937">
    <property type="entry name" value="sigma70-ECF"/>
    <property type="match status" value="1"/>
</dbReference>
<dbReference type="GO" id="GO:0016987">
    <property type="term" value="F:sigma factor activity"/>
    <property type="evidence" value="ECO:0007669"/>
    <property type="project" value="UniProtKB-UniRule"/>
</dbReference>
<dbReference type="Pfam" id="PF04539">
    <property type="entry name" value="Sigma70_r3"/>
    <property type="match status" value="1"/>
</dbReference>
<dbReference type="NCBIfam" id="NF006666">
    <property type="entry name" value="PRK09210.1"/>
    <property type="match status" value="1"/>
</dbReference>
<dbReference type="FunFam" id="1.10.10.10:FF:000004">
    <property type="entry name" value="RNA polymerase sigma factor SigA"/>
    <property type="match status" value="1"/>
</dbReference>
<dbReference type="PANTHER" id="PTHR30603">
    <property type="entry name" value="RNA POLYMERASE SIGMA FACTOR RPO"/>
    <property type="match status" value="1"/>
</dbReference>
<evidence type="ECO:0000256" key="6">
    <source>
        <dbReference type="HAMAP-Rule" id="MF_00963"/>
    </source>
</evidence>
<dbReference type="PRINTS" id="PR00046">
    <property type="entry name" value="SIGMA70FCT"/>
</dbReference>
<dbReference type="HAMAP" id="MF_00963">
    <property type="entry name" value="Sigma70_RpoD_SigA"/>
    <property type="match status" value="1"/>
</dbReference>
<dbReference type="InterPro" id="IPR007624">
    <property type="entry name" value="RNA_pol_sigma70_r3"/>
</dbReference>
<feature type="domain" description="RNA polymerase sigma-70" evidence="8">
    <location>
        <begin position="204"/>
        <end position="217"/>
    </location>
</feature>
<dbReference type="GO" id="GO:0003677">
    <property type="term" value="F:DNA binding"/>
    <property type="evidence" value="ECO:0007669"/>
    <property type="project" value="UniProtKB-UniRule"/>
</dbReference>
<proteinExistence type="inferred from homology"/>
<dbReference type="InterPro" id="IPR007627">
    <property type="entry name" value="RNA_pol_sigma70_r2"/>
</dbReference>
<feature type="short sequence motif" description="Interaction with polymerase core subunit RpoC" evidence="6">
    <location>
        <begin position="204"/>
        <end position="207"/>
    </location>
</feature>
<feature type="region of interest" description="Sigma-70 factor domain-2" evidence="6">
    <location>
        <begin position="180"/>
        <end position="250"/>
    </location>
</feature>
<dbReference type="InterPro" id="IPR000943">
    <property type="entry name" value="RNA_pol_sigma70"/>
</dbReference>
<dbReference type="FunFam" id="1.10.10.10:FF:000002">
    <property type="entry name" value="RNA polymerase sigma factor SigA"/>
    <property type="match status" value="1"/>
</dbReference>
<dbReference type="GO" id="GO:0006352">
    <property type="term" value="P:DNA-templated transcription initiation"/>
    <property type="evidence" value="ECO:0007669"/>
    <property type="project" value="UniProtKB-UniRule"/>
</dbReference>
<dbReference type="PANTHER" id="PTHR30603:SF60">
    <property type="entry name" value="RNA POLYMERASE SIGMA FACTOR RPOD"/>
    <property type="match status" value="1"/>
</dbReference>
<evidence type="ECO:0000256" key="3">
    <source>
        <dbReference type="ARBA" id="ARBA00023082"/>
    </source>
</evidence>
<dbReference type="InterPro" id="IPR009042">
    <property type="entry name" value="RNA_pol_sigma70_r1_2"/>
</dbReference>
<dbReference type="PROSITE" id="PS00715">
    <property type="entry name" value="SIGMA70_1"/>
    <property type="match status" value="1"/>
</dbReference>
<evidence type="ECO:0000313" key="11">
    <source>
        <dbReference type="Proteomes" id="UP000051957"/>
    </source>
</evidence>
<dbReference type="Pfam" id="PF00140">
    <property type="entry name" value="Sigma70_r1_2"/>
    <property type="match status" value="1"/>
</dbReference>
<comment type="caution">
    <text evidence="10">The sequence shown here is derived from an EMBL/GenBank/DDBJ whole genome shotgun (WGS) entry which is preliminary data.</text>
</comment>
<dbReference type="Proteomes" id="UP000051957">
    <property type="component" value="Unassembled WGS sequence"/>
</dbReference>
<dbReference type="SUPFAM" id="SSF88946">
    <property type="entry name" value="Sigma2 domain of RNA polymerase sigma factors"/>
    <property type="match status" value="1"/>
</dbReference>
<gene>
    <name evidence="6" type="primary">sigA</name>
    <name evidence="10" type="ORF">FC51_GL000252</name>
</gene>
<keyword evidence="2 6" id="KW-0805">Transcription regulation</keyword>
<name>A0A0R1Z9K3_9LACO</name>
<dbReference type="PROSITE" id="PS00716">
    <property type="entry name" value="SIGMA70_2"/>
    <property type="match status" value="1"/>
</dbReference>
<evidence type="ECO:0000256" key="7">
    <source>
        <dbReference type="SAM" id="MobiDB-lite"/>
    </source>
</evidence>
<dbReference type="PATRIC" id="fig|1423784.4.peg.250"/>
<dbReference type="Pfam" id="PF04545">
    <property type="entry name" value="Sigma70_r4"/>
    <property type="match status" value="1"/>
</dbReference>
<dbReference type="SUPFAM" id="SSF88659">
    <property type="entry name" value="Sigma3 and sigma4 domains of RNA polymerase sigma factors"/>
    <property type="match status" value="2"/>
</dbReference>
<dbReference type="Gene3D" id="1.10.10.10">
    <property type="entry name" value="Winged helix-like DNA-binding domain superfamily/Winged helix DNA-binding domain"/>
    <property type="match status" value="2"/>
</dbReference>
<dbReference type="Pfam" id="PF04542">
    <property type="entry name" value="Sigma70_r2"/>
    <property type="match status" value="1"/>
</dbReference>
<dbReference type="InterPro" id="IPR013325">
    <property type="entry name" value="RNA_pol_sigma_r2"/>
</dbReference>
<dbReference type="InterPro" id="IPR007630">
    <property type="entry name" value="RNA_pol_sigma70_r4"/>
</dbReference>
<dbReference type="InterPro" id="IPR014284">
    <property type="entry name" value="RNA_pol_sigma-70_dom"/>
</dbReference>
<evidence type="ECO:0000256" key="1">
    <source>
        <dbReference type="ARBA" id="ARBA00022490"/>
    </source>
</evidence>
<dbReference type="InterPro" id="IPR042189">
    <property type="entry name" value="RNA_pol_sigma_70_r1_1_sf"/>
</dbReference>
<protein>
    <recommendedName>
        <fullName evidence="6">RNA polymerase sigma factor SigA</fullName>
    </recommendedName>
</protein>
<dbReference type="Gene3D" id="1.10.601.10">
    <property type="entry name" value="RNA Polymerase Primary Sigma Factor"/>
    <property type="match status" value="2"/>
</dbReference>
<dbReference type="Pfam" id="PF03979">
    <property type="entry name" value="Sigma70_r1_1"/>
    <property type="match status" value="1"/>
</dbReference>
<feature type="domain" description="RNA polymerase sigma-70" evidence="9">
    <location>
        <begin position="373"/>
        <end position="399"/>
    </location>
</feature>
<keyword evidence="5 6" id="KW-0804">Transcription</keyword>
<dbReference type="AlphaFoldDB" id="A0A0R1Z9K3"/>
<feature type="DNA-binding region" description="H-T-H motif" evidence="6">
    <location>
        <begin position="374"/>
        <end position="393"/>
    </location>
</feature>
<organism evidence="10 11">
    <name type="scientific">Lentilactobacillus parabuchneri DSM 5707 = NBRC 107865</name>
    <dbReference type="NCBI Taxonomy" id="1423784"/>
    <lineage>
        <taxon>Bacteria</taxon>
        <taxon>Bacillati</taxon>
        <taxon>Bacillota</taxon>
        <taxon>Bacilli</taxon>
        <taxon>Lactobacillales</taxon>
        <taxon>Lactobacillaceae</taxon>
        <taxon>Lentilactobacillus</taxon>
    </lineage>
</organism>
<comment type="similarity">
    <text evidence="6">Belongs to the sigma-70 factor family. RpoD/SigA subfamily.</text>
</comment>
<evidence type="ECO:0000313" key="10">
    <source>
        <dbReference type="EMBL" id="KRM47772.1"/>
    </source>
</evidence>
<keyword evidence="3 6" id="KW-0731">Sigma factor</keyword>
<dbReference type="RefSeq" id="WP_081037508.1">
    <property type="nucleotide sequence ID" value="NZ_AZGK01000001.1"/>
</dbReference>
<dbReference type="InterPro" id="IPR050239">
    <property type="entry name" value="Sigma-70_RNA_pol_init_factors"/>
</dbReference>
<evidence type="ECO:0000256" key="2">
    <source>
        <dbReference type="ARBA" id="ARBA00023015"/>
    </source>
</evidence>
<evidence type="ECO:0000259" key="9">
    <source>
        <dbReference type="PROSITE" id="PS00716"/>
    </source>
</evidence>
<evidence type="ECO:0000256" key="5">
    <source>
        <dbReference type="ARBA" id="ARBA00023163"/>
    </source>
</evidence>
<feature type="region of interest" description="Sigma-70 factor domain-4" evidence="6">
    <location>
        <begin position="348"/>
        <end position="401"/>
    </location>
</feature>
<comment type="function">
    <text evidence="6">Sigma factors are initiation factors that promote the attachment of RNA polymerase to specific initiation sites and are then released. This sigma factor is the primary sigma factor during exponential growth.</text>
</comment>
<evidence type="ECO:0000256" key="4">
    <source>
        <dbReference type="ARBA" id="ARBA00023125"/>
    </source>
</evidence>
<feature type="region of interest" description="Sigma-70 factor domain-3" evidence="6">
    <location>
        <begin position="259"/>
        <end position="335"/>
    </location>
</feature>
<accession>A0A0R1Z9K3</accession>
<dbReference type="InterPro" id="IPR036388">
    <property type="entry name" value="WH-like_DNA-bd_sf"/>
</dbReference>
<feature type="region of interest" description="Disordered" evidence="7">
    <location>
        <begin position="19"/>
        <end position="50"/>
    </location>
</feature>
<dbReference type="InterPro" id="IPR012760">
    <property type="entry name" value="RNA_pol_sigma_RpoD_C"/>
</dbReference>
<dbReference type="Gene3D" id="1.10.220.120">
    <property type="entry name" value="Sigma-70 factor, region 1.1"/>
    <property type="match status" value="1"/>
</dbReference>
<dbReference type="GO" id="GO:0005737">
    <property type="term" value="C:cytoplasm"/>
    <property type="evidence" value="ECO:0007669"/>
    <property type="project" value="UniProtKB-SubCell"/>
</dbReference>
<dbReference type="EMBL" id="AZGK01000001">
    <property type="protein sequence ID" value="KRM47772.1"/>
    <property type="molecule type" value="Genomic_DNA"/>
</dbReference>
<dbReference type="FunFam" id="1.10.601.10:FF:000001">
    <property type="entry name" value="RNA polymerase sigma factor SigA"/>
    <property type="match status" value="1"/>
</dbReference>
<dbReference type="InterPro" id="IPR028630">
    <property type="entry name" value="Sigma70_RpoD"/>
</dbReference>
<dbReference type="InterPro" id="IPR007127">
    <property type="entry name" value="RNA_pol_sigma_70_r1_1"/>
</dbReference>
<comment type="subcellular location">
    <subcellularLocation>
        <location evidence="6">Cytoplasm</location>
    </subcellularLocation>
</comment>
<comment type="subunit">
    <text evidence="6">Interacts transiently with the RNA polymerase catalytic core.</text>
</comment>
<dbReference type="InterPro" id="IPR013324">
    <property type="entry name" value="RNA_pol_sigma_r3/r4-like"/>
</dbReference>
<reference evidence="10 11" key="1">
    <citation type="journal article" date="2015" name="Genome Announc.">
        <title>Expanding the biotechnology potential of lactobacilli through comparative genomics of 213 strains and associated genera.</title>
        <authorList>
            <person name="Sun Z."/>
            <person name="Harris H.M."/>
            <person name="McCann A."/>
            <person name="Guo C."/>
            <person name="Argimon S."/>
            <person name="Zhang W."/>
            <person name="Yang X."/>
            <person name="Jeffery I.B."/>
            <person name="Cooney J.C."/>
            <person name="Kagawa T.F."/>
            <person name="Liu W."/>
            <person name="Song Y."/>
            <person name="Salvetti E."/>
            <person name="Wrobel A."/>
            <person name="Rasinkangas P."/>
            <person name="Parkhill J."/>
            <person name="Rea M.C."/>
            <person name="O'Sullivan O."/>
            <person name="Ritari J."/>
            <person name="Douillard F.P."/>
            <person name="Paul Ross R."/>
            <person name="Yang R."/>
            <person name="Briner A.E."/>
            <person name="Felis G.E."/>
            <person name="de Vos W.M."/>
            <person name="Barrangou R."/>
            <person name="Klaenhammer T.R."/>
            <person name="Caufield P.W."/>
            <person name="Cui Y."/>
            <person name="Zhang H."/>
            <person name="O'Toole P.W."/>
        </authorList>
    </citation>
    <scope>NUCLEOTIDE SEQUENCE [LARGE SCALE GENOMIC DNA]</scope>
    <source>
        <strain evidence="10 11">DSM 5707</strain>
    </source>
</reference>
<dbReference type="NCBIfam" id="TIGR02393">
    <property type="entry name" value="RpoD_Cterm"/>
    <property type="match status" value="1"/>
</dbReference>
<keyword evidence="1 6" id="KW-0963">Cytoplasm</keyword>
<keyword evidence="4 6" id="KW-0238">DNA-binding</keyword>
<dbReference type="CDD" id="cd06171">
    <property type="entry name" value="Sigma70_r4"/>
    <property type="match status" value="1"/>
</dbReference>
<sequence length="413" mass="46671">MANKKSDEQVKVTKMAAEKKTTVKKTTAAKAKSTKAKKTTAVKATKPAKKADKPYKKEFDAIVKESKPIGHITYDELEKKIQTPYSLNEKDMEGLLENIEDSGISVVDENGDPDPRAIDAAKKVTKKELSDVSAPTGVKINDPVRMYLKEIGRVSLLSADQEISLAKRIESGDEEAKQELAEANLRLVVSIAKRYVGRGMQFLDLIQEGNMGLMKAVEKFDYRKGFKFSTYATWWIRQAITRAIADQARTIRIPVHMVETINKLIRIQRQLLQDLGREPLPEEIGAEMDMPTEKVREILKIAQEPVSLETPIGEEDDSHLGDFIEDQDATSPADHAAYELLKEQLESVLDTLTDREENVLRLRFGLDDGRTRTLEEVGKVFGVTRERIRQIEAKALRKLRHPSRSKQLKDFLD</sequence>
<evidence type="ECO:0000259" key="8">
    <source>
        <dbReference type="PROSITE" id="PS00715"/>
    </source>
</evidence>